<gene>
    <name evidence="2" type="ORF">K7K07_16885</name>
</gene>
<dbReference type="RefSeq" id="WP_263158222.1">
    <property type="nucleotide sequence ID" value="NZ_CP083803.1"/>
</dbReference>
<evidence type="ECO:0000259" key="1">
    <source>
        <dbReference type="Pfam" id="PF21527"/>
    </source>
</evidence>
<dbReference type="AlphaFoldDB" id="A0AAJ5MGF4"/>
<dbReference type="EMBL" id="CP083803">
    <property type="protein sequence ID" value="UXZ43743.1"/>
    <property type="molecule type" value="Genomic_DNA"/>
</dbReference>
<dbReference type="Proteomes" id="UP001209279">
    <property type="component" value="Chromosome"/>
</dbReference>
<protein>
    <submittedName>
        <fullName evidence="2">RHS repeat-associated core domain-containing protein</fullName>
    </submittedName>
</protein>
<accession>A0AAJ5MGF4</accession>
<evidence type="ECO:0000313" key="2">
    <source>
        <dbReference type="EMBL" id="UXZ43743.1"/>
    </source>
</evidence>
<dbReference type="SUPFAM" id="SSF56399">
    <property type="entry name" value="ADP-ribosylation"/>
    <property type="match status" value="1"/>
</dbReference>
<organism evidence="2 3">
    <name type="scientific">Pseudomonas soli</name>
    <dbReference type="NCBI Taxonomy" id="1306993"/>
    <lineage>
        <taxon>Bacteria</taxon>
        <taxon>Pseudomonadati</taxon>
        <taxon>Pseudomonadota</taxon>
        <taxon>Gammaproteobacteria</taxon>
        <taxon>Pseudomonadales</taxon>
        <taxon>Pseudomonadaceae</taxon>
        <taxon>Pseudomonas</taxon>
    </lineage>
</organism>
<proteinExistence type="predicted"/>
<sequence length="329" mass="35833">MATWQFCQLPVLRSVARIACVPMAGGMSKMSRARSMLRQSVSSILATDQQGSIVLSDDHPKQYTVYGDDKQSVSRLRFTGQYCEMNVDVYLLGNGYRHYNPRLMRFGSPDSFSPFGAGGVNAYAYCGGDPVNRTDPSGHVPGSYSLYAGGGAASGKLKVISHGKRVAGPMASGYDAPANFVAPWNAQINFFTQNGFTAVVRNDPASVKSIPSFIKGDRPVVQSYPSGKRVGNYELRELVPNKGSAEPIKDYERAPFRMSVKRMAKASGVDIALINNPIALSELLEELDASGQVYTSVDCLHCRGTIPSRRPSVFKNMYGAFLTQLDIRL</sequence>
<evidence type="ECO:0000313" key="3">
    <source>
        <dbReference type="Proteomes" id="UP001209279"/>
    </source>
</evidence>
<dbReference type="Pfam" id="PF21527">
    <property type="entry name" value="Stv"/>
    <property type="match status" value="1"/>
</dbReference>
<reference evidence="2" key="1">
    <citation type="submission" date="2021-08" db="EMBL/GenBank/DDBJ databases">
        <authorList>
            <person name="Yaryura P.M."/>
            <person name="Bianco M.I."/>
            <person name="Morais C."/>
            <person name="Setubal J.C."/>
        </authorList>
    </citation>
    <scope>NUCLEOTIDE SEQUENCE</scope>
    <source>
        <strain evidence="2">AP1</strain>
    </source>
</reference>
<dbReference type="NCBIfam" id="TIGR03696">
    <property type="entry name" value="Rhs_assc_core"/>
    <property type="match status" value="1"/>
</dbReference>
<name>A0AAJ5MGF4_9PSED</name>
<dbReference type="InterPro" id="IPR049002">
    <property type="entry name" value="Stv"/>
</dbReference>
<dbReference type="Gene3D" id="2.180.10.10">
    <property type="entry name" value="RHS repeat-associated core"/>
    <property type="match status" value="1"/>
</dbReference>
<dbReference type="InterPro" id="IPR022385">
    <property type="entry name" value="Rhs_assc_core"/>
</dbReference>
<feature type="domain" description="Putative adhesin Stv" evidence="1">
    <location>
        <begin position="159"/>
        <end position="303"/>
    </location>
</feature>